<gene>
    <name evidence="5" type="ORF">ACFOHH_09045</name>
</gene>
<keyword evidence="2" id="KW-0238">DNA-binding</keyword>
<dbReference type="PANTHER" id="PTHR46796:SF6">
    <property type="entry name" value="ARAC SUBFAMILY"/>
    <property type="match status" value="1"/>
</dbReference>
<evidence type="ECO:0000313" key="6">
    <source>
        <dbReference type="Proteomes" id="UP001595377"/>
    </source>
</evidence>
<accession>A0ABV7DEF1</accession>
<dbReference type="InterPro" id="IPR020449">
    <property type="entry name" value="Tscrpt_reg_AraC-type_HTH"/>
</dbReference>
<keyword evidence="1" id="KW-0805">Transcription regulation</keyword>
<protein>
    <submittedName>
        <fullName evidence="5">Helix-turn-helix domain-containing protein</fullName>
    </submittedName>
</protein>
<organism evidence="5 6">
    <name type="scientific">Shinella pollutisoli</name>
    <dbReference type="NCBI Taxonomy" id="2250594"/>
    <lineage>
        <taxon>Bacteria</taxon>
        <taxon>Pseudomonadati</taxon>
        <taxon>Pseudomonadota</taxon>
        <taxon>Alphaproteobacteria</taxon>
        <taxon>Hyphomicrobiales</taxon>
        <taxon>Rhizobiaceae</taxon>
        <taxon>Shinella</taxon>
    </lineage>
</organism>
<evidence type="ECO:0000256" key="1">
    <source>
        <dbReference type="ARBA" id="ARBA00023015"/>
    </source>
</evidence>
<evidence type="ECO:0000259" key="4">
    <source>
        <dbReference type="PROSITE" id="PS01124"/>
    </source>
</evidence>
<dbReference type="Gene3D" id="1.10.10.60">
    <property type="entry name" value="Homeodomain-like"/>
    <property type="match status" value="2"/>
</dbReference>
<sequence length="296" mass="32920">MDMSRADSLELDFRQTDAMPDIVRSRQWRGVQAEFSRLHLPAEYEFNWSGATHYLALHDLVLSDGEMDVDGLAPVTGGDLRGKMTYVPASCGLKGWAAPAPRQNTFTVVYFDAAVLEQEVEDGFGTADLRPLIYFDDPALKATMKKFEEALSPSAGAATSVYAETLALVAALETFRLQRGLRDAVSRTGGLTAGQERLVREYIEENLAVDFGLDELAATTGLSRYHFSRRFKATFGVPPHRYVTTRKIERARQLLAETRFPVSHVAAASGFTSAANFIRAFREQHGMTPRDYRRGI</sequence>
<keyword evidence="3" id="KW-0804">Transcription</keyword>
<dbReference type="EMBL" id="JBHRSP010000015">
    <property type="protein sequence ID" value="MFC3073245.1"/>
    <property type="molecule type" value="Genomic_DNA"/>
</dbReference>
<dbReference type="PROSITE" id="PS01124">
    <property type="entry name" value="HTH_ARAC_FAMILY_2"/>
    <property type="match status" value="1"/>
</dbReference>
<feature type="domain" description="HTH araC/xylS-type" evidence="4">
    <location>
        <begin position="197"/>
        <end position="295"/>
    </location>
</feature>
<name>A0ABV7DEF1_9HYPH</name>
<dbReference type="Proteomes" id="UP001595377">
    <property type="component" value="Unassembled WGS sequence"/>
</dbReference>
<comment type="caution">
    <text evidence="5">The sequence shown here is derived from an EMBL/GenBank/DDBJ whole genome shotgun (WGS) entry which is preliminary data.</text>
</comment>
<proteinExistence type="predicted"/>
<evidence type="ECO:0000256" key="3">
    <source>
        <dbReference type="ARBA" id="ARBA00023163"/>
    </source>
</evidence>
<evidence type="ECO:0000313" key="5">
    <source>
        <dbReference type="EMBL" id="MFC3073245.1"/>
    </source>
</evidence>
<dbReference type="SMART" id="SM00342">
    <property type="entry name" value="HTH_ARAC"/>
    <property type="match status" value="1"/>
</dbReference>
<evidence type="ECO:0000256" key="2">
    <source>
        <dbReference type="ARBA" id="ARBA00023125"/>
    </source>
</evidence>
<dbReference type="RefSeq" id="WP_257311259.1">
    <property type="nucleotide sequence ID" value="NZ_JANFDG010000001.1"/>
</dbReference>
<dbReference type="PANTHER" id="PTHR46796">
    <property type="entry name" value="HTH-TYPE TRANSCRIPTIONAL ACTIVATOR RHAS-RELATED"/>
    <property type="match status" value="1"/>
</dbReference>
<dbReference type="SUPFAM" id="SSF46689">
    <property type="entry name" value="Homeodomain-like"/>
    <property type="match status" value="2"/>
</dbReference>
<reference evidence="6" key="1">
    <citation type="journal article" date="2019" name="Int. J. Syst. Evol. Microbiol.">
        <title>The Global Catalogue of Microorganisms (GCM) 10K type strain sequencing project: providing services to taxonomists for standard genome sequencing and annotation.</title>
        <authorList>
            <consortium name="The Broad Institute Genomics Platform"/>
            <consortium name="The Broad Institute Genome Sequencing Center for Infectious Disease"/>
            <person name="Wu L."/>
            <person name="Ma J."/>
        </authorList>
    </citation>
    <scope>NUCLEOTIDE SEQUENCE [LARGE SCALE GENOMIC DNA]</scope>
    <source>
        <strain evidence="6">KCTC 52677</strain>
    </source>
</reference>
<keyword evidence="6" id="KW-1185">Reference proteome</keyword>
<dbReference type="PRINTS" id="PR00032">
    <property type="entry name" value="HTHARAC"/>
</dbReference>
<dbReference type="InterPro" id="IPR009057">
    <property type="entry name" value="Homeodomain-like_sf"/>
</dbReference>
<dbReference type="InterPro" id="IPR018060">
    <property type="entry name" value="HTH_AraC"/>
</dbReference>
<dbReference type="Pfam" id="PF12833">
    <property type="entry name" value="HTH_18"/>
    <property type="match status" value="1"/>
</dbReference>
<dbReference type="InterPro" id="IPR050204">
    <property type="entry name" value="AraC_XylS_family_regulators"/>
</dbReference>